<protein>
    <recommendedName>
        <fullName evidence="4">RING-type domain-containing protein</fullName>
    </recommendedName>
</protein>
<reference evidence="5 6" key="1">
    <citation type="journal article" date="2019" name="Sci. Rep.">
        <title>Orb-weaving spider Araneus ventricosus genome elucidates the spidroin gene catalogue.</title>
        <authorList>
            <person name="Kono N."/>
            <person name="Nakamura H."/>
            <person name="Ohtoshi R."/>
            <person name="Moran D.A.P."/>
            <person name="Shinohara A."/>
            <person name="Yoshida Y."/>
            <person name="Fujiwara M."/>
            <person name="Mori M."/>
            <person name="Tomita M."/>
            <person name="Arakawa K."/>
        </authorList>
    </citation>
    <scope>NUCLEOTIDE SEQUENCE [LARGE SCALE GENOMIC DNA]</scope>
</reference>
<keyword evidence="2" id="KW-0862">Zinc</keyword>
<dbReference type="PROSITE" id="PS50089">
    <property type="entry name" value="ZF_RING_2"/>
    <property type="match status" value="1"/>
</dbReference>
<dbReference type="Gene3D" id="3.30.40.10">
    <property type="entry name" value="Zinc/RING finger domain, C3HC4 (zinc finger)"/>
    <property type="match status" value="1"/>
</dbReference>
<keyword evidence="1 3" id="KW-0479">Metal-binding</keyword>
<dbReference type="OrthoDB" id="6651957at2759"/>
<evidence type="ECO:0000256" key="3">
    <source>
        <dbReference type="PROSITE-ProRule" id="PRU00175"/>
    </source>
</evidence>
<dbReference type="Proteomes" id="UP000499080">
    <property type="component" value="Unassembled WGS sequence"/>
</dbReference>
<sequence>MACNYVDSNKCIPFLCGYCYIDDHPLTETTKLQCGHQFHNDCLDKWYRLKEKSCPQCYFGDVSFQCCLCSLPVIVSLDSIDRFERGCECKYHRTCLKKLLDAVITDLPRVQGAHRKHRHNGDGRSGDSNNVCEHCANLRLITLVNNFFNKSALEWCMFETFNVCCLFLSFIHPGWQKKW</sequence>
<name>A0A4Y2PAU3_ARAVE</name>
<keyword evidence="1 3" id="KW-0863">Zinc-finger</keyword>
<dbReference type="SUPFAM" id="SSF57850">
    <property type="entry name" value="RING/U-box"/>
    <property type="match status" value="1"/>
</dbReference>
<evidence type="ECO:0000313" key="6">
    <source>
        <dbReference type="Proteomes" id="UP000499080"/>
    </source>
</evidence>
<dbReference type="Pfam" id="PF13639">
    <property type="entry name" value="zf-RING_2"/>
    <property type="match status" value="1"/>
</dbReference>
<gene>
    <name evidence="5" type="ORF">AVEN_225078_1</name>
</gene>
<accession>A0A4Y2PAU3</accession>
<keyword evidence="6" id="KW-1185">Reference proteome</keyword>
<dbReference type="AlphaFoldDB" id="A0A4Y2PAU3"/>
<dbReference type="InterPro" id="IPR013083">
    <property type="entry name" value="Znf_RING/FYVE/PHD"/>
</dbReference>
<evidence type="ECO:0000259" key="4">
    <source>
        <dbReference type="PROSITE" id="PS50089"/>
    </source>
</evidence>
<organism evidence="5 6">
    <name type="scientific">Araneus ventricosus</name>
    <name type="common">Orbweaver spider</name>
    <name type="synonym">Epeira ventricosa</name>
    <dbReference type="NCBI Taxonomy" id="182803"/>
    <lineage>
        <taxon>Eukaryota</taxon>
        <taxon>Metazoa</taxon>
        <taxon>Ecdysozoa</taxon>
        <taxon>Arthropoda</taxon>
        <taxon>Chelicerata</taxon>
        <taxon>Arachnida</taxon>
        <taxon>Araneae</taxon>
        <taxon>Araneomorphae</taxon>
        <taxon>Entelegynae</taxon>
        <taxon>Araneoidea</taxon>
        <taxon>Araneidae</taxon>
        <taxon>Araneus</taxon>
    </lineage>
</organism>
<dbReference type="EMBL" id="BGPR01214087">
    <property type="protein sequence ID" value="GBN48341.1"/>
    <property type="molecule type" value="Genomic_DNA"/>
</dbReference>
<evidence type="ECO:0000256" key="1">
    <source>
        <dbReference type="ARBA" id="ARBA00022771"/>
    </source>
</evidence>
<proteinExistence type="predicted"/>
<dbReference type="GO" id="GO:0008270">
    <property type="term" value="F:zinc ion binding"/>
    <property type="evidence" value="ECO:0007669"/>
    <property type="project" value="UniProtKB-KW"/>
</dbReference>
<feature type="domain" description="RING-type" evidence="4">
    <location>
        <begin position="16"/>
        <end position="57"/>
    </location>
</feature>
<evidence type="ECO:0000313" key="5">
    <source>
        <dbReference type="EMBL" id="GBN48341.1"/>
    </source>
</evidence>
<dbReference type="SMART" id="SM00184">
    <property type="entry name" value="RING"/>
    <property type="match status" value="1"/>
</dbReference>
<dbReference type="InterPro" id="IPR001841">
    <property type="entry name" value="Znf_RING"/>
</dbReference>
<comment type="caution">
    <text evidence="5">The sequence shown here is derived from an EMBL/GenBank/DDBJ whole genome shotgun (WGS) entry which is preliminary data.</text>
</comment>
<dbReference type="CDD" id="cd16448">
    <property type="entry name" value="RING-H2"/>
    <property type="match status" value="1"/>
</dbReference>
<evidence type="ECO:0000256" key="2">
    <source>
        <dbReference type="ARBA" id="ARBA00022833"/>
    </source>
</evidence>